<accession>A0ABW0YRB7</accession>
<protein>
    <submittedName>
        <fullName evidence="1">Uncharacterized protein</fullName>
    </submittedName>
</protein>
<name>A0ABW0YRB7_9BACI</name>
<sequence length="78" mass="8920">MDIHREQTYCHRRKLHVVHEVSWASSDNTKEITASCTGVDDSCKDCLVVLINAQKEQEGKEFGKVYYESSSPTSWLTI</sequence>
<reference evidence="2" key="1">
    <citation type="journal article" date="2019" name="Int. J. Syst. Evol. Microbiol.">
        <title>The Global Catalogue of Microorganisms (GCM) 10K type strain sequencing project: providing services to taxonomists for standard genome sequencing and annotation.</title>
        <authorList>
            <consortium name="The Broad Institute Genomics Platform"/>
            <consortium name="The Broad Institute Genome Sequencing Center for Infectious Disease"/>
            <person name="Wu L."/>
            <person name="Ma J."/>
        </authorList>
    </citation>
    <scope>NUCLEOTIDE SEQUENCE [LARGE SCALE GENOMIC DNA]</scope>
    <source>
        <strain evidence="2">CECT 7184</strain>
    </source>
</reference>
<keyword evidence="2" id="KW-1185">Reference proteome</keyword>
<evidence type="ECO:0000313" key="2">
    <source>
        <dbReference type="Proteomes" id="UP001596142"/>
    </source>
</evidence>
<proteinExistence type="predicted"/>
<gene>
    <name evidence="1" type="ORF">ACFPU1_14745</name>
</gene>
<organism evidence="1 2">
    <name type="scientific">Thalassorhabdus alkalitolerans</name>
    <dbReference type="NCBI Taxonomy" id="2282697"/>
    <lineage>
        <taxon>Bacteria</taxon>
        <taxon>Bacillati</taxon>
        <taxon>Bacillota</taxon>
        <taxon>Bacilli</taxon>
        <taxon>Bacillales</taxon>
        <taxon>Bacillaceae</taxon>
        <taxon>Thalassorhabdus</taxon>
    </lineage>
</organism>
<comment type="caution">
    <text evidence="1">The sequence shown here is derived from an EMBL/GenBank/DDBJ whole genome shotgun (WGS) entry which is preliminary data.</text>
</comment>
<dbReference type="Proteomes" id="UP001596142">
    <property type="component" value="Unassembled WGS sequence"/>
</dbReference>
<dbReference type="RefSeq" id="WP_100400675.1">
    <property type="nucleotide sequence ID" value="NZ_JBHSOZ010000009.1"/>
</dbReference>
<evidence type="ECO:0000313" key="1">
    <source>
        <dbReference type="EMBL" id="MFC5714017.1"/>
    </source>
</evidence>
<dbReference type="EMBL" id="JBHSOZ010000009">
    <property type="protein sequence ID" value="MFC5714017.1"/>
    <property type="molecule type" value="Genomic_DNA"/>
</dbReference>